<accession>A0A3N4HT47</accession>
<dbReference type="Proteomes" id="UP000275078">
    <property type="component" value="Unassembled WGS sequence"/>
</dbReference>
<organism evidence="1 2">
    <name type="scientific">Ascobolus immersus RN42</name>
    <dbReference type="NCBI Taxonomy" id="1160509"/>
    <lineage>
        <taxon>Eukaryota</taxon>
        <taxon>Fungi</taxon>
        <taxon>Dikarya</taxon>
        <taxon>Ascomycota</taxon>
        <taxon>Pezizomycotina</taxon>
        <taxon>Pezizomycetes</taxon>
        <taxon>Pezizales</taxon>
        <taxon>Ascobolaceae</taxon>
        <taxon>Ascobolus</taxon>
    </lineage>
</organism>
<sequence length="146" mass="16474">MSLPPANIALLLSSLPTHHLELLTPLIASLGGPTSTTTWHPAYEDILHRYWYPLKNAAISKSITCANGTSLAIGVISRSENGRQQIEDRVWQMDRQGAQWVRIVEWRPTSVFAGKVEWKGVTLGEDDQYGRLWIWDFGSGEWKRGD</sequence>
<gene>
    <name evidence="1" type="ORF">BJ508DRAFT_331134</name>
</gene>
<proteinExistence type="predicted"/>
<dbReference type="EMBL" id="ML119744">
    <property type="protein sequence ID" value="RPA76467.1"/>
    <property type="molecule type" value="Genomic_DNA"/>
</dbReference>
<dbReference type="AlphaFoldDB" id="A0A3N4HT47"/>
<protein>
    <submittedName>
        <fullName evidence="1">Uncharacterized protein</fullName>
    </submittedName>
</protein>
<evidence type="ECO:0000313" key="2">
    <source>
        <dbReference type="Proteomes" id="UP000275078"/>
    </source>
</evidence>
<reference evidence="1 2" key="1">
    <citation type="journal article" date="2018" name="Nat. Ecol. Evol.">
        <title>Pezizomycetes genomes reveal the molecular basis of ectomycorrhizal truffle lifestyle.</title>
        <authorList>
            <person name="Murat C."/>
            <person name="Payen T."/>
            <person name="Noel B."/>
            <person name="Kuo A."/>
            <person name="Morin E."/>
            <person name="Chen J."/>
            <person name="Kohler A."/>
            <person name="Krizsan K."/>
            <person name="Balestrini R."/>
            <person name="Da Silva C."/>
            <person name="Montanini B."/>
            <person name="Hainaut M."/>
            <person name="Levati E."/>
            <person name="Barry K.W."/>
            <person name="Belfiori B."/>
            <person name="Cichocki N."/>
            <person name="Clum A."/>
            <person name="Dockter R.B."/>
            <person name="Fauchery L."/>
            <person name="Guy J."/>
            <person name="Iotti M."/>
            <person name="Le Tacon F."/>
            <person name="Lindquist E.A."/>
            <person name="Lipzen A."/>
            <person name="Malagnac F."/>
            <person name="Mello A."/>
            <person name="Molinier V."/>
            <person name="Miyauchi S."/>
            <person name="Poulain J."/>
            <person name="Riccioni C."/>
            <person name="Rubini A."/>
            <person name="Sitrit Y."/>
            <person name="Splivallo R."/>
            <person name="Traeger S."/>
            <person name="Wang M."/>
            <person name="Zifcakova L."/>
            <person name="Wipf D."/>
            <person name="Zambonelli A."/>
            <person name="Paolocci F."/>
            <person name="Nowrousian M."/>
            <person name="Ottonello S."/>
            <person name="Baldrian P."/>
            <person name="Spatafora J.W."/>
            <person name="Henrissat B."/>
            <person name="Nagy L.G."/>
            <person name="Aury J.M."/>
            <person name="Wincker P."/>
            <person name="Grigoriev I.V."/>
            <person name="Bonfante P."/>
            <person name="Martin F.M."/>
        </authorList>
    </citation>
    <scope>NUCLEOTIDE SEQUENCE [LARGE SCALE GENOMIC DNA]</scope>
    <source>
        <strain evidence="1 2">RN42</strain>
    </source>
</reference>
<evidence type="ECO:0000313" key="1">
    <source>
        <dbReference type="EMBL" id="RPA76467.1"/>
    </source>
</evidence>
<name>A0A3N4HT47_ASCIM</name>
<keyword evidence="2" id="KW-1185">Reference proteome</keyword>